<evidence type="ECO:0000259" key="6">
    <source>
        <dbReference type="Pfam" id="PF08240"/>
    </source>
</evidence>
<proteinExistence type="inferred from homology"/>
<evidence type="ECO:0000313" key="7">
    <source>
        <dbReference type="EMBL" id="MBM7658918.1"/>
    </source>
</evidence>
<evidence type="ECO:0000259" key="5">
    <source>
        <dbReference type="Pfam" id="PF00107"/>
    </source>
</evidence>
<dbReference type="Pfam" id="PF00107">
    <property type="entry name" value="ADH_zinc_N"/>
    <property type="match status" value="1"/>
</dbReference>
<protein>
    <submittedName>
        <fullName evidence="7">Threonine dehydrogenase-like Zn-dependent dehydrogenase</fullName>
    </submittedName>
</protein>
<dbReference type="SUPFAM" id="SSF51735">
    <property type="entry name" value="NAD(P)-binding Rossmann-fold domains"/>
    <property type="match status" value="1"/>
</dbReference>
<dbReference type="RefSeq" id="WP_205007463.1">
    <property type="nucleotide sequence ID" value="NZ_CBCRXA010000022.1"/>
</dbReference>
<dbReference type="Gene3D" id="3.40.50.720">
    <property type="entry name" value="NAD(P)-binding Rossmann-like Domain"/>
    <property type="match status" value="1"/>
</dbReference>
<organism evidence="7 8">
    <name type="scientific">Sporolactobacillus spathodeae</name>
    <dbReference type="NCBI Taxonomy" id="1465502"/>
    <lineage>
        <taxon>Bacteria</taxon>
        <taxon>Bacillati</taxon>
        <taxon>Bacillota</taxon>
        <taxon>Bacilli</taxon>
        <taxon>Bacillales</taxon>
        <taxon>Sporolactobacillaceae</taxon>
        <taxon>Sporolactobacillus</taxon>
    </lineage>
</organism>
<dbReference type="SUPFAM" id="SSF50129">
    <property type="entry name" value="GroES-like"/>
    <property type="match status" value="1"/>
</dbReference>
<evidence type="ECO:0000256" key="2">
    <source>
        <dbReference type="ARBA" id="ARBA00022833"/>
    </source>
</evidence>
<reference evidence="7 8" key="1">
    <citation type="submission" date="2021-01" db="EMBL/GenBank/DDBJ databases">
        <title>Genomic Encyclopedia of Type Strains, Phase IV (KMG-IV): sequencing the most valuable type-strain genomes for metagenomic binning, comparative biology and taxonomic classification.</title>
        <authorList>
            <person name="Goeker M."/>
        </authorList>
    </citation>
    <scope>NUCLEOTIDE SEQUENCE [LARGE SCALE GENOMIC DNA]</scope>
    <source>
        <strain evidence="7 8">DSM 100968</strain>
    </source>
</reference>
<feature type="domain" description="Alcohol dehydrogenase-like C-terminal" evidence="5">
    <location>
        <begin position="186"/>
        <end position="311"/>
    </location>
</feature>
<keyword evidence="2 4" id="KW-0862">Zinc</keyword>
<comment type="caution">
    <text evidence="7">The sequence shown here is derived from an EMBL/GenBank/DDBJ whole genome shotgun (WGS) entry which is preliminary data.</text>
</comment>
<dbReference type="PANTHER" id="PTHR43401:SF2">
    <property type="entry name" value="L-THREONINE 3-DEHYDROGENASE"/>
    <property type="match status" value="1"/>
</dbReference>
<evidence type="ECO:0000256" key="3">
    <source>
        <dbReference type="ARBA" id="ARBA00023002"/>
    </source>
</evidence>
<comment type="cofactor">
    <cofactor evidence="4">
        <name>Zn(2+)</name>
        <dbReference type="ChEBI" id="CHEBI:29105"/>
    </cofactor>
</comment>
<evidence type="ECO:0000313" key="8">
    <source>
        <dbReference type="Proteomes" id="UP000823201"/>
    </source>
</evidence>
<dbReference type="EMBL" id="JAFBEV010000027">
    <property type="protein sequence ID" value="MBM7658918.1"/>
    <property type="molecule type" value="Genomic_DNA"/>
</dbReference>
<evidence type="ECO:0000256" key="4">
    <source>
        <dbReference type="RuleBase" id="RU361277"/>
    </source>
</evidence>
<name>A0ABS2QB07_9BACL</name>
<keyword evidence="8" id="KW-1185">Reference proteome</keyword>
<comment type="similarity">
    <text evidence="4">Belongs to the zinc-containing alcohol dehydrogenase family.</text>
</comment>
<evidence type="ECO:0000256" key="1">
    <source>
        <dbReference type="ARBA" id="ARBA00022723"/>
    </source>
</evidence>
<dbReference type="Proteomes" id="UP000823201">
    <property type="component" value="Unassembled WGS sequence"/>
</dbReference>
<gene>
    <name evidence="7" type="ORF">JOC27_002381</name>
</gene>
<dbReference type="PANTHER" id="PTHR43401">
    <property type="entry name" value="L-THREONINE 3-DEHYDROGENASE"/>
    <property type="match status" value="1"/>
</dbReference>
<dbReference type="InterPro" id="IPR036291">
    <property type="entry name" value="NAD(P)-bd_dom_sf"/>
</dbReference>
<feature type="domain" description="Alcohol dehydrogenase-like N-terminal" evidence="6">
    <location>
        <begin position="25"/>
        <end position="146"/>
    </location>
</feature>
<dbReference type="PROSITE" id="PS00059">
    <property type="entry name" value="ADH_ZINC"/>
    <property type="match status" value="1"/>
</dbReference>
<keyword evidence="1 4" id="KW-0479">Metal-binding</keyword>
<dbReference type="InterPro" id="IPR002328">
    <property type="entry name" value="ADH_Zn_CS"/>
</dbReference>
<dbReference type="Gene3D" id="3.90.180.10">
    <property type="entry name" value="Medium-chain alcohol dehydrogenases, catalytic domain"/>
    <property type="match status" value="1"/>
</dbReference>
<sequence length="353" mass="37807">MKAIVKNSALPHDLSVSELEIGTPGAHDVLLRISAVGICGSDLHMYAGHGGYRWIDYPLVLGHEICGVVSALGAQADPALLGKRVVVNPYIPCGTCDFCQRGEENRCDWGAFYTSKNPPQSLQYGFRRGGGMSEYLIVQEKNLVVLGDQVADTTAAILEAVAVSVTAVDKIAEIERKTIVVFGPGPIGLATIRVLAGLKAKKIVAVGVAGDKSRLKKAKELGADETVLIGDQAVKQLIEKSPQGYDAVLDSSGHPSVPQTAVSLLKKGSQLILIGISDRSFSLPMDQIVRGELSITGSYGVTKESFQRTVAYASRPEFHFEELISNIFPYQQADLAFQNALNQVPGKVVLSFK</sequence>
<dbReference type="InterPro" id="IPR013154">
    <property type="entry name" value="ADH-like_N"/>
</dbReference>
<dbReference type="InterPro" id="IPR013149">
    <property type="entry name" value="ADH-like_C"/>
</dbReference>
<dbReference type="InterPro" id="IPR011032">
    <property type="entry name" value="GroES-like_sf"/>
</dbReference>
<keyword evidence="3" id="KW-0560">Oxidoreductase</keyword>
<dbReference type="InterPro" id="IPR050129">
    <property type="entry name" value="Zn_alcohol_dh"/>
</dbReference>
<accession>A0ABS2QB07</accession>
<dbReference type="Pfam" id="PF08240">
    <property type="entry name" value="ADH_N"/>
    <property type="match status" value="1"/>
</dbReference>